<dbReference type="EMBL" id="JBFKZN010000011">
    <property type="protein sequence ID" value="MEW5291135.1"/>
    <property type="molecule type" value="Genomic_DNA"/>
</dbReference>
<evidence type="ECO:0000313" key="3">
    <source>
        <dbReference type="Proteomes" id="UP001554567"/>
    </source>
</evidence>
<evidence type="ECO:0000256" key="1">
    <source>
        <dbReference type="SAM" id="MobiDB-lite"/>
    </source>
</evidence>
<comment type="caution">
    <text evidence="2">The sequence shown here is derived from an EMBL/GenBank/DDBJ whole genome shotgun (WGS) entry which is preliminary data.</text>
</comment>
<gene>
    <name evidence="2" type="ORF">ABW286_18425</name>
</gene>
<proteinExistence type="predicted"/>
<keyword evidence="3" id="KW-1185">Reference proteome</keyword>
<organism evidence="2 3">
    <name type="scientific">Erwinia papayae</name>
    <dbReference type="NCBI Taxonomy" id="206499"/>
    <lineage>
        <taxon>Bacteria</taxon>
        <taxon>Pseudomonadati</taxon>
        <taxon>Pseudomonadota</taxon>
        <taxon>Gammaproteobacteria</taxon>
        <taxon>Enterobacterales</taxon>
        <taxon>Erwiniaceae</taxon>
        <taxon>Erwinia</taxon>
    </lineage>
</organism>
<name>A0ABV3N5N9_9GAMM</name>
<accession>A0ABV3N5N9</accession>
<dbReference type="Proteomes" id="UP001554567">
    <property type="component" value="Unassembled WGS sequence"/>
</dbReference>
<reference evidence="2 3" key="1">
    <citation type="submission" date="2024-07" db="EMBL/GenBank/DDBJ databases">
        <authorList>
            <person name="Dulla G.F.J."/>
            <person name="Delorm J.G."/>
        </authorList>
    </citation>
    <scope>NUCLEOTIDE SEQUENCE [LARGE SCALE GENOMIC DNA]</scope>
    <source>
        <strain evidence="2 3">JGD 233</strain>
    </source>
</reference>
<evidence type="ECO:0000313" key="2">
    <source>
        <dbReference type="EMBL" id="MEW5291135.1"/>
    </source>
</evidence>
<feature type="region of interest" description="Disordered" evidence="1">
    <location>
        <begin position="43"/>
        <end position="65"/>
    </location>
</feature>
<dbReference type="RefSeq" id="WP_367168352.1">
    <property type="nucleotide sequence ID" value="NZ_JBFKZN010000011.1"/>
</dbReference>
<protein>
    <submittedName>
        <fullName evidence="2">Uncharacterized protein</fullName>
    </submittedName>
</protein>
<sequence length="65" mass="7014">MKKADFKDPGSNVLLGTIDVALGALKTGTLIASHVPDNKKQNQFHEVYESSDSDGFKHGSQGYGY</sequence>